<reference evidence="1" key="2">
    <citation type="submission" date="2023-05" db="EMBL/GenBank/DDBJ databases">
        <authorList>
            <consortium name="Lawrence Berkeley National Laboratory"/>
            <person name="Steindorff A."/>
            <person name="Hensen N."/>
            <person name="Bonometti L."/>
            <person name="Westerberg I."/>
            <person name="Brannstrom I.O."/>
            <person name="Guillou S."/>
            <person name="Cros-Aarteil S."/>
            <person name="Calhoun S."/>
            <person name="Haridas S."/>
            <person name="Kuo A."/>
            <person name="Mondo S."/>
            <person name="Pangilinan J."/>
            <person name="Riley R."/>
            <person name="Labutti K."/>
            <person name="Andreopoulos B."/>
            <person name="Lipzen A."/>
            <person name="Chen C."/>
            <person name="Yanf M."/>
            <person name="Daum C."/>
            <person name="Ng V."/>
            <person name="Clum A."/>
            <person name="Ohm R."/>
            <person name="Martin F."/>
            <person name="Silar P."/>
            <person name="Natvig D."/>
            <person name="Lalanne C."/>
            <person name="Gautier V."/>
            <person name="Ament-Velasquez S.L."/>
            <person name="Kruys A."/>
            <person name="Hutchinson M.I."/>
            <person name="Powell A.J."/>
            <person name="Barry K."/>
            <person name="Miller A.N."/>
            <person name="Grigoriev I.V."/>
            <person name="Debuchy R."/>
            <person name="Gladieux P."/>
            <person name="Thoren M.H."/>
            <person name="Johannesson H."/>
        </authorList>
    </citation>
    <scope>NUCLEOTIDE SEQUENCE</scope>
    <source>
        <strain evidence="1">CBS 731.68</strain>
    </source>
</reference>
<proteinExistence type="predicted"/>
<dbReference type="RefSeq" id="XP_062646924.1">
    <property type="nucleotide sequence ID" value="XM_062793026.1"/>
</dbReference>
<dbReference type="Proteomes" id="UP001302602">
    <property type="component" value="Unassembled WGS sequence"/>
</dbReference>
<protein>
    <submittedName>
        <fullName evidence="1">Uncharacterized protein</fullName>
    </submittedName>
</protein>
<dbReference type="GeneID" id="87829795"/>
<keyword evidence="2" id="KW-1185">Reference proteome</keyword>
<dbReference type="EMBL" id="MU853229">
    <property type="protein sequence ID" value="KAK4123153.1"/>
    <property type="molecule type" value="Genomic_DNA"/>
</dbReference>
<reference evidence="1" key="1">
    <citation type="journal article" date="2023" name="Mol. Phylogenet. Evol.">
        <title>Genome-scale phylogeny and comparative genomics of the fungal order Sordariales.</title>
        <authorList>
            <person name="Hensen N."/>
            <person name="Bonometti L."/>
            <person name="Westerberg I."/>
            <person name="Brannstrom I.O."/>
            <person name="Guillou S."/>
            <person name="Cros-Aarteil S."/>
            <person name="Calhoun S."/>
            <person name="Haridas S."/>
            <person name="Kuo A."/>
            <person name="Mondo S."/>
            <person name="Pangilinan J."/>
            <person name="Riley R."/>
            <person name="LaButti K."/>
            <person name="Andreopoulos B."/>
            <person name="Lipzen A."/>
            <person name="Chen C."/>
            <person name="Yan M."/>
            <person name="Daum C."/>
            <person name="Ng V."/>
            <person name="Clum A."/>
            <person name="Steindorff A."/>
            <person name="Ohm R.A."/>
            <person name="Martin F."/>
            <person name="Silar P."/>
            <person name="Natvig D.O."/>
            <person name="Lalanne C."/>
            <person name="Gautier V."/>
            <person name="Ament-Velasquez S.L."/>
            <person name="Kruys A."/>
            <person name="Hutchinson M.I."/>
            <person name="Powell A.J."/>
            <person name="Barry K."/>
            <person name="Miller A.N."/>
            <person name="Grigoriev I.V."/>
            <person name="Debuchy R."/>
            <person name="Gladieux P."/>
            <person name="Hiltunen Thoren M."/>
            <person name="Johannesson H."/>
        </authorList>
    </citation>
    <scope>NUCLEOTIDE SEQUENCE</scope>
    <source>
        <strain evidence="1">CBS 731.68</strain>
    </source>
</reference>
<evidence type="ECO:0000313" key="2">
    <source>
        <dbReference type="Proteomes" id="UP001302602"/>
    </source>
</evidence>
<comment type="caution">
    <text evidence="1">The sequence shown here is derived from an EMBL/GenBank/DDBJ whole genome shotgun (WGS) entry which is preliminary data.</text>
</comment>
<dbReference type="AlphaFoldDB" id="A0AAN6TYQ3"/>
<feature type="non-terminal residue" evidence="1">
    <location>
        <position position="206"/>
    </location>
</feature>
<organism evidence="1 2">
    <name type="scientific">Parathielavia appendiculata</name>
    <dbReference type="NCBI Taxonomy" id="2587402"/>
    <lineage>
        <taxon>Eukaryota</taxon>
        <taxon>Fungi</taxon>
        <taxon>Dikarya</taxon>
        <taxon>Ascomycota</taxon>
        <taxon>Pezizomycotina</taxon>
        <taxon>Sordariomycetes</taxon>
        <taxon>Sordariomycetidae</taxon>
        <taxon>Sordariales</taxon>
        <taxon>Chaetomiaceae</taxon>
        <taxon>Parathielavia</taxon>
    </lineage>
</organism>
<accession>A0AAN6TYQ3</accession>
<name>A0AAN6TYQ3_9PEZI</name>
<sequence>MHQPCFLWHSPIHSPTAAGCPALPWFCGRSCHWRPWLQCLGCDDPWMPSTILSIFWQWAVLEGALATPLYLGPPRASQTLSIILTTHNPATGSVPTIQSIQPLRFSCRGLALPFALARPACLLTIGVLVMTSSRCPPLGTRRDCYIVGCPFNYGHENYSLVASCSYDKLGLNVRLLNDLLMSHIMDDWQRRFSIWILPFDTGQHSL</sequence>
<gene>
    <name evidence="1" type="ORF">N657DRAFT_645886</name>
</gene>
<evidence type="ECO:0000313" key="1">
    <source>
        <dbReference type="EMBL" id="KAK4123153.1"/>
    </source>
</evidence>